<protein>
    <submittedName>
        <fullName evidence="1">Aldehyde dehydrogenase-like protein</fullName>
    </submittedName>
</protein>
<accession>A0A0P0XMR6</accession>
<dbReference type="EMBL" id="AP005570">
    <property type="protein sequence ID" value="BAD36151.1"/>
    <property type="molecule type" value="Genomic_DNA"/>
</dbReference>
<proteinExistence type="predicted"/>
<reference evidence="2" key="2">
    <citation type="journal article" date="2008" name="Nucleic Acids Res.">
        <title>The rice annotation project database (RAP-DB): 2008 update.</title>
        <authorList>
            <consortium name="The rice annotation project (RAP)"/>
        </authorList>
    </citation>
    <scope>GENOME REANNOTATION</scope>
    <source>
        <strain evidence="2">cv. Nipponbare</strain>
    </source>
</reference>
<reference evidence="2" key="1">
    <citation type="journal article" date="2005" name="Nature">
        <title>The map-based sequence of the rice genome.</title>
        <authorList>
            <consortium name="International rice genome sequencing project (IRGSP)"/>
            <person name="Matsumoto T."/>
            <person name="Wu J."/>
            <person name="Kanamori H."/>
            <person name="Katayose Y."/>
            <person name="Fujisawa M."/>
            <person name="Namiki N."/>
            <person name="Mizuno H."/>
            <person name="Yamamoto K."/>
            <person name="Antonio B.A."/>
            <person name="Baba T."/>
            <person name="Sakata K."/>
            <person name="Nagamura Y."/>
            <person name="Aoki H."/>
            <person name="Arikawa K."/>
            <person name="Arita K."/>
            <person name="Bito T."/>
            <person name="Chiden Y."/>
            <person name="Fujitsuka N."/>
            <person name="Fukunaka R."/>
            <person name="Hamada M."/>
            <person name="Harada C."/>
            <person name="Hayashi A."/>
            <person name="Hijishita S."/>
            <person name="Honda M."/>
            <person name="Hosokawa S."/>
            <person name="Ichikawa Y."/>
            <person name="Idonuma A."/>
            <person name="Iijima M."/>
            <person name="Ikeda M."/>
            <person name="Ikeno M."/>
            <person name="Ito K."/>
            <person name="Ito S."/>
            <person name="Ito T."/>
            <person name="Ito Y."/>
            <person name="Ito Y."/>
            <person name="Iwabuchi A."/>
            <person name="Kamiya K."/>
            <person name="Karasawa W."/>
            <person name="Kurita K."/>
            <person name="Katagiri S."/>
            <person name="Kikuta A."/>
            <person name="Kobayashi H."/>
            <person name="Kobayashi N."/>
            <person name="Machita K."/>
            <person name="Maehara T."/>
            <person name="Masukawa M."/>
            <person name="Mizubayashi T."/>
            <person name="Mukai Y."/>
            <person name="Nagasaki H."/>
            <person name="Nagata Y."/>
            <person name="Naito S."/>
            <person name="Nakashima M."/>
            <person name="Nakama Y."/>
            <person name="Nakamichi Y."/>
            <person name="Nakamura M."/>
            <person name="Meguro A."/>
            <person name="Negishi M."/>
            <person name="Ohta I."/>
            <person name="Ohta T."/>
            <person name="Okamoto M."/>
            <person name="Ono N."/>
            <person name="Saji S."/>
            <person name="Sakaguchi M."/>
            <person name="Sakai K."/>
            <person name="Shibata M."/>
            <person name="Shimokawa T."/>
            <person name="Song J."/>
            <person name="Takazaki Y."/>
            <person name="Terasawa K."/>
            <person name="Tsugane M."/>
            <person name="Tsuji K."/>
            <person name="Ueda S."/>
            <person name="Waki K."/>
            <person name="Yamagata H."/>
            <person name="Yamamoto M."/>
            <person name="Yamamoto S."/>
            <person name="Yamane H."/>
            <person name="Yoshiki S."/>
            <person name="Yoshihara R."/>
            <person name="Yukawa K."/>
            <person name="Zhong H."/>
            <person name="Yano M."/>
            <person name="Yuan Q."/>
            <person name="Ouyang S."/>
            <person name="Liu J."/>
            <person name="Jones K.M."/>
            <person name="Gansberger K."/>
            <person name="Moffat K."/>
            <person name="Hill J."/>
            <person name="Bera J."/>
            <person name="Fadrosh D."/>
            <person name="Jin S."/>
            <person name="Johri S."/>
            <person name="Kim M."/>
            <person name="Overton L."/>
            <person name="Reardon M."/>
            <person name="Tsitrin T."/>
            <person name="Vuong H."/>
            <person name="Weaver B."/>
            <person name="Ciecko A."/>
            <person name="Tallon L."/>
            <person name="Jackson J."/>
            <person name="Pai G."/>
            <person name="Aken S.V."/>
            <person name="Utterback T."/>
            <person name="Reidmuller S."/>
            <person name="Feldblyum T."/>
            <person name="Hsiao J."/>
            <person name="Zismann V."/>
            <person name="Iobst S."/>
            <person name="de Vazeille A.R."/>
            <person name="Buell C.R."/>
            <person name="Ying K."/>
            <person name="Li Y."/>
            <person name="Lu T."/>
            <person name="Huang Y."/>
            <person name="Zhao Q."/>
            <person name="Feng Q."/>
            <person name="Zhang L."/>
            <person name="Zhu J."/>
            <person name="Weng Q."/>
            <person name="Mu J."/>
            <person name="Lu Y."/>
            <person name="Fan D."/>
            <person name="Liu Y."/>
            <person name="Guan J."/>
            <person name="Zhang Y."/>
            <person name="Yu S."/>
            <person name="Liu X."/>
            <person name="Zhang Y."/>
            <person name="Hong G."/>
            <person name="Han B."/>
            <person name="Choisne N."/>
            <person name="Demange N."/>
            <person name="Orjeda G."/>
            <person name="Samain S."/>
            <person name="Cattolico L."/>
            <person name="Pelletier E."/>
            <person name="Couloux A."/>
            <person name="Segurens B."/>
            <person name="Wincker P."/>
            <person name="D'Hont A."/>
            <person name="Scarpelli C."/>
            <person name="Weissenbach J."/>
            <person name="Salanoubat M."/>
            <person name="Quetier F."/>
            <person name="Yu Y."/>
            <person name="Kim H.R."/>
            <person name="Rambo T."/>
            <person name="Currie J."/>
            <person name="Collura K."/>
            <person name="Luo M."/>
            <person name="Yang T."/>
            <person name="Ammiraju J.S.S."/>
            <person name="Engler F."/>
            <person name="Soderlund C."/>
            <person name="Wing R.A."/>
            <person name="Palmer L.E."/>
            <person name="de la Bastide M."/>
            <person name="Spiegel L."/>
            <person name="Nascimento L."/>
            <person name="Zutavern T."/>
            <person name="O'Shaughnessy A."/>
            <person name="Dike S."/>
            <person name="Dedhia N."/>
            <person name="Preston R."/>
            <person name="Balija V."/>
            <person name="McCombie W.R."/>
            <person name="Chow T."/>
            <person name="Chen H."/>
            <person name="Chung M."/>
            <person name="Chen C."/>
            <person name="Shaw J."/>
            <person name="Wu H."/>
            <person name="Hsiao K."/>
            <person name="Chao Y."/>
            <person name="Chu M."/>
            <person name="Cheng C."/>
            <person name="Hour A."/>
            <person name="Lee P."/>
            <person name="Lin S."/>
            <person name="Lin Y."/>
            <person name="Liou J."/>
            <person name="Liu S."/>
            <person name="Hsing Y."/>
            <person name="Raghuvanshi S."/>
            <person name="Mohanty A."/>
            <person name="Bharti A.K."/>
            <person name="Gaur A."/>
            <person name="Gupta V."/>
            <person name="Kumar D."/>
            <person name="Ravi V."/>
            <person name="Vij S."/>
            <person name="Kapur A."/>
            <person name="Khurana P."/>
            <person name="Khurana P."/>
            <person name="Khurana J.P."/>
            <person name="Tyagi A.K."/>
            <person name="Gaikwad K."/>
            <person name="Singh A."/>
            <person name="Dalal V."/>
            <person name="Srivastava S."/>
            <person name="Dixit A."/>
            <person name="Pal A.K."/>
            <person name="Ghazi I.A."/>
            <person name="Yadav M."/>
            <person name="Pandit A."/>
            <person name="Bhargava A."/>
            <person name="Sureshbabu K."/>
            <person name="Batra K."/>
            <person name="Sharma T.R."/>
            <person name="Mohapatra T."/>
            <person name="Singh N.K."/>
            <person name="Messing J."/>
            <person name="Nelson A.B."/>
            <person name="Fuks G."/>
            <person name="Kavchok S."/>
            <person name="Keizer G."/>
            <person name="Linton E."/>
            <person name="Llaca V."/>
            <person name="Song R."/>
            <person name="Tanyolac B."/>
            <person name="Young S."/>
            <person name="Ho-Il K."/>
            <person name="Hahn J.H."/>
            <person name="Sangsakoo G."/>
            <person name="Vanavichit A."/>
            <person name="de Mattos Luiz.A.T."/>
            <person name="Zimmer P.D."/>
            <person name="Malone G."/>
            <person name="Dellagostin O."/>
            <person name="de Oliveira A.C."/>
            <person name="Bevan M."/>
            <person name="Bancroft I."/>
            <person name="Minx P."/>
            <person name="Cordum H."/>
            <person name="Wilson R."/>
            <person name="Cheng Z."/>
            <person name="Jin W."/>
            <person name="Jiang J."/>
            <person name="Leong S.A."/>
            <person name="Iwama H."/>
            <person name="Gojobori T."/>
            <person name="Itoh T."/>
            <person name="Niimura Y."/>
            <person name="Fujii Y."/>
            <person name="Habara T."/>
            <person name="Sakai H."/>
            <person name="Sato Y."/>
            <person name="Wilson G."/>
            <person name="Kumar K."/>
            <person name="McCouch S."/>
            <person name="Juretic N."/>
            <person name="Hoen D."/>
            <person name="Wright S."/>
            <person name="Bruskiewich R."/>
            <person name="Bureau T."/>
            <person name="Miyao A."/>
            <person name="Hirochika H."/>
            <person name="Nishikawa T."/>
            <person name="Kadowaki K."/>
            <person name="Sugiura M."/>
            <person name="Burr B."/>
            <person name="Sasaki T."/>
        </authorList>
    </citation>
    <scope>NUCLEOTIDE SEQUENCE [LARGE SCALE GENOMIC DNA]</scope>
    <source>
        <strain evidence="2">cv. Nipponbare</strain>
    </source>
</reference>
<dbReference type="Gramene" id="Os09t0440300-03">
    <property type="protein sequence ID" value="Os09t0440300-03"/>
    <property type="gene ID" value="Os09g0440300"/>
</dbReference>
<gene>
    <name evidence="1" type="primary">OJ1344_B01.27-2</name>
</gene>
<sequence>MGSFARKEHQFLAELGLAPRNPGSFACGAWGGSGPVVTSTNPTNNQARLPPHDPLGSRRSIWFGPPWHFWGVCDCGGF</sequence>
<organism evidence="1 2">
    <name type="scientific">Oryza sativa subsp. japonica</name>
    <name type="common">Rice</name>
    <dbReference type="NCBI Taxonomy" id="39947"/>
    <lineage>
        <taxon>Eukaryota</taxon>
        <taxon>Viridiplantae</taxon>
        <taxon>Streptophyta</taxon>
        <taxon>Embryophyta</taxon>
        <taxon>Tracheophyta</taxon>
        <taxon>Spermatophyta</taxon>
        <taxon>Magnoliopsida</taxon>
        <taxon>Liliopsida</taxon>
        <taxon>Poales</taxon>
        <taxon>Poaceae</taxon>
        <taxon>BOP clade</taxon>
        <taxon>Oryzoideae</taxon>
        <taxon>Oryzeae</taxon>
        <taxon>Oryzinae</taxon>
        <taxon>Oryza</taxon>
        <taxon>Oryza sativa</taxon>
    </lineage>
</organism>
<evidence type="ECO:0000313" key="2">
    <source>
        <dbReference type="Proteomes" id="UP000000763"/>
    </source>
</evidence>
<name>A0A0P0XMR6_ORYSJ</name>
<evidence type="ECO:0000313" key="1">
    <source>
        <dbReference type="EMBL" id="BAD36151.1"/>
    </source>
</evidence>
<dbReference type="Proteomes" id="UP000000763">
    <property type="component" value="Chromosome 9"/>
</dbReference>
<dbReference type="AlphaFoldDB" id="A0A0P0XMR6"/>